<gene>
    <name evidence="1" type="ORF">AN618_03400</name>
</gene>
<protein>
    <submittedName>
        <fullName evidence="1">Uncharacterized protein</fullName>
    </submittedName>
</protein>
<accession>A0A140LDF9</accession>
<keyword evidence="2" id="KW-1185">Reference proteome</keyword>
<proteinExistence type="predicted"/>
<evidence type="ECO:0000313" key="2">
    <source>
        <dbReference type="Proteomes" id="UP000070427"/>
    </source>
</evidence>
<dbReference type="AlphaFoldDB" id="A0A140LDF9"/>
<sequence>MNSIQGMAEAFSESNQKLESLCNQIKSNMTNDVRNLKNIQDSLKQVKSYVETSLKDLEAGLEQNQSLLSKWLAGSNTKLLQKQVGQQRINILEKIAEVENALDQFTGVFESRVENFNSSAQKLILDLKNIENQLKNGLYQPSGAYPEANVNPVMSIQQTIQQVLSTLNAAQENILRNRVLSQFSNSLDNMLQ</sequence>
<dbReference type="OrthoDB" id="1729721at2"/>
<reference evidence="1 2" key="1">
    <citation type="submission" date="2015-12" db="EMBL/GenBank/DDBJ databases">
        <title>Draft genome sequnece of Fervidicola ferrireducens strain Y170.</title>
        <authorList>
            <person name="Patel B.K."/>
        </authorList>
    </citation>
    <scope>NUCLEOTIDE SEQUENCE [LARGE SCALE GENOMIC DNA]</scope>
    <source>
        <strain evidence="1 2">Y170</strain>
    </source>
</reference>
<dbReference type="RefSeq" id="WP_066351283.1">
    <property type="nucleotide sequence ID" value="NZ_LOED01000002.1"/>
</dbReference>
<dbReference type="Proteomes" id="UP000070427">
    <property type="component" value="Unassembled WGS sequence"/>
</dbReference>
<dbReference type="InParanoid" id="A0A140LDF9"/>
<organism evidence="1 2">
    <name type="scientific">Fervidicola ferrireducens</name>
    <dbReference type="NCBI Taxonomy" id="520764"/>
    <lineage>
        <taxon>Bacteria</taxon>
        <taxon>Bacillati</taxon>
        <taxon>Bacillota</taxon>
        <taxon>Clostridia</taxon>
        <taxon>Thermosediminibacterales</taxon>
        <taxon>Thermosediminibacteraceae</taxon>
        <taxon>Fervidicola</taxon>
    </lineage>
</organism>
<name>A0A140LDF9_9FIRM</name>
<dbReference type="EMBL" id="LOED01000002">
    <property type="protein sequence ID" value="KXG78584.1"/>
    <property type="molecule type" value="Genomic_DNA"/>
</dbReference>
<evidence type="ECO:0000313" key="1">
    <source>
        <dbReference type="EMBL" id="KXG78584.1"/>
    </source>
</evidence>
<dbReference type="STRING" id="520764.AN618_03400"/>
<comment type="caution">
    <text evidence="1">The sequence shown here is derived from an EMBL/GenBank/DDBJ whole genome shotgun (WGS) entry which is preliminary data.</text>
</comment>